<dbReference type="EMBL" id="JAWZYT010001587">
    <property type="protein sequence ID" value="KAK4310877.1"/>
    <property type="molecule type" value="Genomic_DNA"/>
</dbReference>
<organism evidence="1 2">
    <name type="scientific">Petrolisthes manimaculis</name>
    <dbReference type="NCBI Taxonomy" id="1843537"/>
    <lineage>
        <taxon>Eukaryota</taxon>
        <taxon>Metazoa</taxon>
        <taxon>Ecdysozoa</taxon>
        <taxon>Arthropoda</taxon>
        <taxon>Crustacea</taxon>
        <taxon>Multicrustacea</taxon>
        <taxon>Malacostraca</taxon>
        <taxon>Eumalacostraca</taxon>
        <taxon>Eucarida</taxon>
        <taxon>Decapoda</taxon>
        <taxon>Pleocyemata</taxon>
        <taxon>Anomura</taxon>
        <taxon>Galatheoidea</taxon>
        <taxon>Porcellanidae</taxon>
        <taxon>Petrolisthes</taxon>
    </lineage>
</organism>
<reference evidence="1" key="1">
    <citation type="submission" date="2023-11" db="EMBL/GenBank/DDBJ databases">
        <title>Genome assemblies of two species of porcelain crab, Petrolisthes cinctipes and Petrolisthes manimaculis (Anomura: Porcellanidae).</title>
        <authorList>
            <person name="Angst P."/>
        </authorList>
    </citation>
    <scope>NUCLEOTIDE SEQUENCE</scope>
    <source>
        <strain evidence="1">PB745_02</strain>
        <tissue evidence="1">Gill</tissue>
    </source>
</reference>
<evidence type="ECO:0000313" key="1">
    <source>
        <dbReference type="EMBL" id="KAK4310877.1"/>
    </source>
</evidence>
<name>A0AAE1U5N0_9EUCA</name>
<sequence>MVKSPAHSASCQFWRSWMNREALRPTFNSIQRMHIIKDYTNNLSTLPSSSVELKHKHKTLKQTERPGDKKFFEVSCGFLDGLL</sequence>
<keyword evidence="2" id="KW-1185">Reference proteome</keyword>
<dbReference type="AlphaFoldDB" id="A0AAE1U5N0"/>
<evidence type="ECO:0000313" key="2">
    <source>
        <dbReference type="Proteomes" id="UP001292094"/>
    </source>
</evidence>
<dbReference type="Proteomes" id="UP001292094">
    <property type="component" value="Unassembled WGS sequence"/>
</dbReference>
<comment type="caution">
    <text evidence="1">The sequence shown here is derived from an EMBL/GenBank/DDBJ whole genome shotgun (WGS) entry which is preliminary data.</text>
</comment>
<proteinExistence type="predicted"/>
<protein>
    <submittedName>
        <fullName evidence="1">Uncharacterized protein</fullName>
    </submittedName>
</protein>
<gene>
    <name evidence="1" type="ORF">Pmani_017588</name>
</gene>
<accession>A0AAE1U5N0</accession>